<dbReference type="AlphaFoldDB" id="A0A9N9GXG8"/>
<accession>A0A9N9GXG8</accession>
<organism evidence="2 3">
    <name type="scientific">Paraglomus brasilianum</name>
    <dbReference type="NCBI Taxonomy" id="144538"/>
    <lineage>
        <taxon>Eukaryota</taxon>
        <taxon>Fungi</taxon>
        <taxon>Fungi incertae sedis</taxon>
        <taxon>Mucoromycota</taxon>
        <taxon>Glomeromycotina</taxon>
        <taxon>Glomeromycetes</taxon>
        <taxon>Paraglomerales</taxon>
        <taxon>Paraglomeraceae</taxon>
        <taxon>Paraglomus</taxon>
    </lineage>
</organism>
<dbReference type="Proteomes" id="UP000789739">
    <property type="component" value="Unassembled WGS sequence"/>
</dbReference>
<gene>
    <name evidence="2" type="ORF">PBRASI_LOCUS9317</name>
</gene>
<name>A0A9N9GXG8_9GLOM</name>
<feature type="coiled-coil region" evidence="1">
    <location>
        <begin position="78"/>
        <end position="112"/>
    </location>
</feature>
<dbReference type="OrthoDB" id="10630062at2759"/>
<comment type="caution">
    <text evidence="2">The sequence shown here is derived from an EMBL/GenBank/DDBJ whole genome shotgun (WGS) entry which is preliminary data.</text>
</comment>
<keyword evidence="3" id="KW-1185">Reference proteome</keyword>
<dbReference type="EMBL" id="CAJVPI010001966">
    <property type="protein sequence ID" value="CAG8632215.1"/>
    <property type="molecule type" value="Genomic_DNA"/>
</dbReference>
<proteinExistence type="predicted"/>
<evidence type="ECO:0000313" key="3">
    <source>
        <dbReference type="Proteomes" id="UP000789739"/>
    </source>
</evidence>
<protein>
    <submittedName>
        <fullName evidence="2">5620_t:CDS:1</fullName>
    </submittedName>
</protein>
<keyword evidence="1" id="KW-0175">Coiled coil</keyword>
<sequence length="116" mass="13619">MTSDQKQYINFSEKFDGLASDIDDIRDLLKEVLQYNQNIIDAISDLNILSNITIKKKSRYDAGTQVPLFHNKHRIKDSSELQNKIVKLENRIDMLDDDLIELKREIDDIKKDLIRI</sequence>
<reference evidence="2" key="1">
    <citation type="submission" date="2021-06" db="EMBL/GenBank/DDBJ databases">
        <authorList>
            <person name="Kallberg Y."/>
            <person name="Tangrot J."/>
            <person name="Rosling A."/>
        </authorList>
    </citation>
    <scope>NUCLEOTIDE SEQUENCE</scope>
    <source>
        <strain evidence="2">BR232B</strain>
    </source>
</reference>
<evidence type="ECO:0000313" key="2">
    <source>
        <dbReference type="EMBL" id="CAG8632215.1"/>
    </source>
</evidence>
<evidence type="ECO:0000256" key="1">
    <source>
        <dbReference type="SAM" id="Coils"/>
    </source>
</evidence>